<name>A0ABS4ME13_9LACO</name>
<dbReference type="PROSITE" id="PS51095">
    <property type="entry name" value="PTS_EIIA_TYPE_3"/>
    <property type="match status" value="1"/>
</dbReference>
<evidence type="ECO:0000313" key="18">
    <source>
        <dbReference type="Proteomes" id="UP001519292"/>
    </source>
</evidence>
<dbReference type="PANTHER" id="PTHR34382">
    <property type="entry name" value="PTS SYSTEM N,N'-DIACETYLCHITOBIOSE-SPECIFIC EIIA COMPONENT"/>
    <property type="match status" value="1"/>
</dbReference>
<dbReference type="InterPro" id="IPR003188">
    <property type="entry name" value="PTS_IIA_lac/cel"/>
</dbReference>
<dbReference type="Gene3D" id="1.20.58.80">
    <property type="entry name" value="Phosphotransferase system, lactose/cellobiose-type IIA subunit"/>
    <property type="match status" value="1"/>
</dbReference>
<evidence type="ECO:0000256" key="5">
    <source>
        <dbReference type="ARBA" id="ARBA00022448"/>
    </source>
</evidence>
<dbReference type="Proteomes" id="UP001519292">
    <property type="component" value="Unassembled WGS sequence"/>
</dbReference>
<reference evidence="17 18" key="1">
    <citation type="submission" date="2021-03" db="EMBL/GenBank/DDBJ databases">
        <title>Genomic Encyclopedia of Type Strains, Phase IV (KMG-IV): sequencing the most valuable type-strain genomes for metagenomic binning, comparative biology and taxonomic classification.</title>
        <authorList>
            <person name="Goeker M."/>
        </authorList>
    </citation>
    <scope>NUCLEOTIDE SEQUENCE [LARGE SCALE GENOMIC DNA]</scope>
    <source>
        <strain evidence="17 18">DSM 101872</strain>
    </source>
</reference>
<dbReference type="EMBL" id="JAGGLU010000003">
    <property type="protein sequence ID" value="MBP2057586.1"/>
    <property type="molecule type" value="Genomic_DNA"/>
</dbReference>
<keyword evidence="9" id="KW-0808">Transferase</keyword>
<evidence type="ECO:0000256" key="12">
    <source>
        <dbReference type="ARBA" id="ARBA00022842"/>
    </source>
</evidence>
<dbReference type="CDD" id="cd00215">
    <property type="entry name" value="PTS_IIA_lac"/>
    <property type="match status" value="1"/>
</dbReference>
<sequence>MNDKNLKEKISMVGFDIVAYAGDARSYLLDALNKARIGNITEAKKLISEAEESINEAHKVQTNLMSEEAGGSNLDMTFIMAHGQDTLMTTMLLKDEMTTIIDLYERINILEGREIR</sequence>
<evidence type="ECO:0000256" key="6">
    <source>
        <dbReference type="ARBA" id="ARBA00022490"/>
    </source>
</evidence>
<keyword evidence="8" id="KW-0762">Sugar transport</keyword>
<comment type="subcellular location">
    <subcellularLocation>
        <location evidence="2">Cytoplasm</location>
    </subcellularLocation>
</comment>
<proteinExistence type="predicted"/>
<dbReference type="RefSeq" id="WP_209686329.1">
    <property type="nucleotide sequence ID" value="NZ_JAGGLU010000003.1"/>
</dbReference>
<evidence type="ECO:0000256" key="3">
    <source>
        <dbReference type="ARBA" id="ARBA00011233"/>
    </source>
</evidence>
<evidence type="ECO:0000256" key="8">
    <source>
        <dbReference type="ARBA" id="ARBA00022597"/>
    </source>
</evidence>
<comment type="caution">
    <text evidence="17">The sequence shown here is derived from an EMBL/GenBank/DDBJ whole genome shotgun (WGS) entry which is preliminary data.</text>
</comment>
<comment type="subunit">
    <text evidence="3">Homotrimer.</text>
</comment>
<keyword evidence="10" id="KW-0598">Phosphotransferase system</keyword>
<protein>
    <recommendedName>
        <fullName evidence="4">PTS system lactose-specific EIIA component</fullName>
    </recommendedName>
    <alternativeName>
        <fullName evidence="13">EIIA-Lac</fullName>
    </alternativeName>
    <alternativeName>
        <fullName evidence="15">EIII-Lac</fullName>
    </alternativeName>
    <alternativeName>
        <fullName evidence="14">Lactose-specific phosphotransferase enzyme IIA component</fullName>
    </alternativeName>
</protein>
<keyword evidence="7" id="KW-0597">Phosphoprotein</keyword>
<evidence type="ECO:0000256" key="10">
    <source>
        <dbReference type="ARBA" id="ARBA00022683"/>
    </source>
</evidence>
<keyword evidence="12" id="KW-0460">Magnesium</keyword>
<gene>
    <name evidence="17" type="ORF">J2Z60_000757</name>
</gene>
<evidence type="ECO:0000256" key="7">
    <source>
        <dbReference type="ARBA" id="ARBA00022553"/>
    </source>
</evidence>
<evidence type="ECO:0000256" key="1">
    <source>
        <dbReference type="ARBA" id="ARBA00001946"/>
    </source>
</evidence>
<dbReference type="SUPFAM" id="SSF46973">
    <property type="entry name" value="Enzyme IIa from lactose specific PTS, IIa-lac"/>
    <property type="match status" value="1"/>
</dbReference>
<feature type="modified residue" description="Phosphohistidine; by HPr" evidence="16">
    <location>
        <position position="82"/>
    </location>
</feature>
<accession>A0ABS4ME13</accession>
<evidence type="ECO:0000256" key="9">
    <source>
        <dbReference type="ARBA" id="ARBA00022679"/>
    </source>
</evidence>
<evidence type="ECO:0000256" key="15">
    <source>
        <dbReference type="ARBA" id="ARBA00032708"/>
    </source>
</evidence>
<keyword evidence="11" id="KW-0479">Metal-binding</keyword>
<evidence type="ECO:0000256" key="13">
    <source>
        <dbReference type="ARBA" id="ARBA00030293"/>
    </source>
</evidence>
<keyword evidence="5" id="KW-0813">Transport</keyword>
<evidence type="ECO:0000256" key="11">
    <source>
        <dbReference type="ARBA" id="ARBA00022723"/>
    </source>
</evidence>
<comment type="cofactor">
    <cofactor evidence="1">
        <name>Mg(2+)</name>
        <dbReference type="ChEBI" id="CHEBI:18420"/>
    </cofactor>
</comment>
<evidence type="ECO:0000313" key="17">
    <source>
        <dbReference type="EMBL" id="MBP2057586.1"/>
    </source>
</evidence>
<keyword evidence="6" id="KW-0963">Cytoplasm</keyword>
<dbReference type="InterPro" id="IPR036542">
    <property type="entry name" value="PTS_IIA_lac/cel_sf"/>
</dbReference>
<evidence type="ECO:0000256" key="2">
    <source>
        <dbReference type="ARBA" id="ARBA00004496"/>
    </source>
</evidence>
<evidence type="ECO:0000256" key="16">
    <source>
        <dbReference type="PROSITE-ProRule" id="PRU00418"/>
    </source>
</evidence>
<dbReference type="Pfam" id="PF02255">
    <property type="entry name" value="PTS_IIA"/>
    <property type="match status" value="1"/>
</dbReference>
<dbReference type="PIRSF" id="PIRSF000699">
    <property type="entry name" value="PTS_IILac_III"/>
    <property type="match status" value="1"/>
</dbReference>
<keyword evidence="18" id="KW-1185">Reference proteome</keyword>
<evidence type="ECO:0000256" key="14">
    <source>
        <dbReference type="ARBA" id="ARBA00031467"/>
    </source>
</evidence>
<organism evidence="17 18">
    <name type="scientific">Lactobacillus colini</name>
    <dbReference type="NCBI Taxonomy" id="1819254"/>
    <lineage>
        <taxon>Bacteria</taxon>
        <taxon>Bacillati</taxon>
        <taxon>Bacillota</taxon>
        <taxon>Bacilli</taxon>
        <taxon>Lactobacillales</taxon>
        <taxon>Lactobacillaceae</taxon>
        <taxon>Lactobacillus</taxon>
    </lineage>
</organism>
<dbReference type="PANTHER" id="PTHR34382:SF9">
    <property type="entry name" value="PHOSPHOTRANSFERASE SYSTEM SUGAR-SPECIFIC EII COMPONENT"/>
    <property type="match status" value="1"/>
</dbReference>
<evidence type="ECO:0000256" key="4">
    <source>
        <dbReference type="ARBA" id="ARBA00014322"/>
    </source>
</evidence>